<dbReference type="SUPFAM" id="SSF64268">
    <property type="entry name" value="PX domain"/>
    <property type="match status" value="1"/>
</dbReference>
<evidence type="ECO:0000259" key="2">
    <source>
        <dbReference type="PROSITE" id="PS50195"/>
    </source>
</evidence>
<dbReference type="CDD" id="cd06093">
    <property type="entry name" value="PX_domain"/>
    <property type="match status" value="1"/>
</dbReference>
<dbReference type="STRING" id="461836.A0A0L0DV24"/>
<evidence type="ECO:0000313" key="3">
    <source>
        <dbReference type="EMBL" id="KNC55936.1"/>
    </source>
</evidence>
<gene>
    <name evidence="3" type="ORF">AMSG_11405</name>
</gene>
<dbReference type="InterPro" id="IPR036871">
    <property type="entry name" value="PX_dom_sf"/>
</dbReference>
<feature type="region of interest" description="Disordered" evidence="1">
    <location>
        <begin position="300"/>
        <end position="342"/>
    </location>
</feature>
<dbReference type="RefSeq" id="XP_013752708.1">
    <property type="nucleotide sequence ID" value="XM_013897254.1"/>
</dbReference>
<keyword evidence="4" id="KW-1185">Reference proteome</keyword>
<evidence type="ECO:0000256" key="1">
    <source>
        <dbReference type="SAM" id="MobiDB-lite"/>
    </source>
</evidence>
<dbReference type="EMBL" id="GL349510">
    <property type="protein sequence ID" value="KNC55936.1"/>
    <property type="molecule type" value="Genomic_DNA"/>
</dbReference>
<dbReference type="Proteomes" id="UP000054408">
    <property type="component" value="Unassembled WGS sequence"/>
</dbReference>
<organism evidence="3 4">
    <name type="scientific">Thecamonas trahens ATCC 50062</name>
    <dbReference type="NCBI Taxonomy" id="461836"/>
    <lineage>
        <taxon>Eukaryota</taxon>
        <taxon>Apusozoa</taxon>
        <taxon>Apusomonadida</taxon>
        <taxon>Apusomonadidae</taxon>
        <taxon>Thecamonas</taxon>
    </lineage>
</organism>
<dbReference type="InterPro" id="IPR001683">
    <property type="entry name" value="PX_dom"/>
</dbReference>
<dbReference type="Pfam" id="PF00787">
    <property type="entry name" value="PX"/>
    <property type="match status" value="1"/>
</dbReference>
<sequence length="342" mass="35925">MAADDCRRGKRAFAITRLDHATEESQAAACRAVQDALAEVVADDIAADSIAVRRLLDIDPVSHMSQRAVAVTASFLARDHTVYQIKVQIGTASWRLLRRFAQFRALARDLVAELGDSAPWACLMPKASYFGRKKPSVVAHRKNALNAFLQAAVADDAAWASPFLQIFLRVKANYRPLQPRTTAFSRKVTSLPPGAMYASLPSSLSGASAGAGASASLGSRPSSSPLRVPRAATSQAARATASSVGTDAWIQLFASGAVPADVMAVASSGDASPGAPSSYTQRVDEWSSLPVAPTMRQLHTTTPVEDDGTAPDDSVCDGTFYTDAGGVSSDDDEFFSASGDGG</sequence>
<reference evidence="3 4" key="1">
    <citation type="submission" date="2010-05" db="EMBL/GenBank/DDBJ databases">
        <title>The Genome Sequence of Thecamonas trahens ATCC 50062.</title>
        <authorList>
            <consortium name="The Broad Institute Genome Sequencing Platform"/>
            <person name="Russ C."/>
            <person name="Cuomo C."/>
            <person name="Shea T."/>
            <person name="Young S.K."/>
            <person name="Zeng Q."/>
            <person name="Koehrsen M."/>
            <person name="Haas B."/>
            <person name="Borodovsky M."/>
            <person name="Guigo R."/>
            <person name="Alvarado L."/>
            <person name="Berlin A."/>
            <person name="Bochicchio J."/>
            <person name="Borenstein D."/>
            <person name="Chapman S."/>
            <person name="Chen Z."/>
            <person name="Freedman E."/>
            <person name="Gellesch M."/>
            <person name="Goldberg J."/>
            <person name="Griggs A."/>
            <person name="Gujja S."/>
            <person name="Heilman E."/>
            <person name="Heiman D."/>
            <person name="Hepburn T."/>
            <person name="Howarth C."/>
            <person name="Jen D."/>
            <person name="Larson L."/>
            <person name="Mehta T."/>
            <person name="Park D."/>
            <person name="Pearson M."/>
            <person name="Roberts A."/>
            <person name="Saif S."/>
            <person name="Shenoy N."/>
            <person name="Sisk P."/>
            <person name="Stolte C."/>
            <person name="Sykes S."/>
            <person name="Thomson T."/>
            <person name="Walk T."/>
            <person name="White J."/>
            <person name="Yandava C."/>
            <person name="Burger G."/>
            <person name="Gray M.W."/>
            <person name="Holland P.W.H."/>
            <person name="King N."/>
            <person name="Lang F.B.F."/>
            <person name="Roger A.J."/>
            <person name="Ruiz-Trillo I."/>
            <person name="Lander E."/>
            <person name="Nusbaum C."/>
        </authorList>
    </citation>
    <scope>NUCLEOTIDE SEQUENCE [LARGE SCALE GENOMIC DNA]</scope>
    <source>
        <strain evidence="3 4">ATCC 50062</strain>
    </source>
</reference>
<dbReference type="GeneID" id="25569375"/>
<dbReference type="PROSITE" id="PS50195">
    <property type="entry name" value="PX"/>
    <property type="match status" value="1"/>
</dbReference>
<dbReference type="Gene3D" id="3.30.1520.10">
    <property type="entry name" value="Phox-like domain"/>
    <property type="match status" value="1"/>
</dbReference>
<proteinExistence type="predicted"/>
<protein>
    <recommendedName>
        <fullName evidence="2">PX domain-containing protein</fullName>
    </recommendedName>
</protein>
<feature type="region of interest" description="Disordered" evidence="1">
    <location>
        <begin position="211"/>
        <end position="231"/>
    </location>
</feature>
<feature type="domain" description="PX" evidence="2">
    <location>
        <begin position="61"/>
        <end position="174"/>
    </location>
</feature>
<dbReference type="AlphaFoldDB" id="A0A0L0DV24"/>
<accession>A0A0L0DV24</accession>
<name>A0A0L0DV24_THETB</name>
<dbReference type="SMART" id="SM00312">
    <property type="entry name" value="PX"/>
    <property type="match status" value="1"/>
</dbReference>
<dbReference type="GO" id="GO:0035091">
    <property type="term" value="F:phosphatidylinositol binding"/>
    <property type="evidence" value="ECO:0007669"/>
    <property type="project" value="InterPro"/>
</dbReference>
<evidence type="ECO:0000313" key="4">
    <source>
        <dbReference type="Proteomes" id="UP000054408"/>
    </source>
</evidence>